<organism evidence="2 3">
    <name type="scientific">Rubripirellula amarantea</name>
    <dbReference type="NCBI Taxonomy" id="2527999"/>
    <lineage>
        <taxon>Bacteria</taxon>
        <taxon>Pseudomonadati</taxon>
        <taxon>Planctomycetota</taxon>
        <taxon>Planctomycetia</taxon>
        <taxon>Pirellulales</taxon>
        <taxon>Pirellulaceae</taxon>
        <taxon>Rubripirellula</taxon>
    </lineage>
</organism>
<dbReference type="PANTHER" id="PTHR32204">
    <property type="entry name" value="ATPASE RAVA"/>
    <property type="match status" value="1"/>
</dbReference>
<feature type="domain" description="MoxR" evidence="1">
    <location>
        <begin position="39"/>
        <end position="211"/>
    </location>
</feature>
<dbReference type="PANTHER" id="PTHR32204:SF0">
    <property type="entry name" value="ATPASE RAVA"/>
    <property type="match status" value="1"/>
</dbReference>
<evidence type="ECO:0000313" key="2">
    <source>
        <dbReference type="EMBL" id="TWT55199.1"/>
    </source>
</evidence>
<dbReference type="InterPro" id="IPR027417">
    <property type="entry name" value="P-loop_NTPase"/>
</dbReference>
<dbReference type="Pfam" id="PF20030">
    <property type="entry name" value="bpMoxR"/>
    <property type="match status" value="2"/>
</dbReference>
<protein>
    <submittedName>
        <fullName evidence="2">ATPase RavA</fullName>
    </submittedName>
</protein>
<accession>A0A5C5WY46</accession>
<dbReference type="InterPro" id="IPR050513">
    <property type="entry name" value="RavA_ATPases"/>
</dbReference>
<proteinExistence type="predicted"/>
<dbReference type="SUPFAM" id="SSF52540">
    <property type="entry name" value="P-loop containing nucleoside triphosphate hydrolases"/>
    <property type="match status" value="2"/>
</dbReference>
<reference evidence="2 3" key="1">
    <citation type="submission" date="2019-02" db="EMBL/GenBank/DDBJ databases">
        <title>Deep-cultivation of Planctomycetes and their phenomic and genomic characterization uncovers novel biology.</title>
        <authorList>
            <person name="Wiegand S."/>
            <person name="Jogler M."/>
            <person name="Boedeker C."/>
            <person name="Pinto D."/>
            <person name="Vollmers J."/>
            <person name="Rivas-Marin E."/>
            <person name="Kohn T."/>
            <person name="Peeters S.H."/>
            <person name="Heuer A."/>
            <person name="Rast P."/>
            <person name="Oberbeckmann S."/>
            <person name="Bunk B."/>
            <person name="Jeske O."/>
            <person name="Meyerdierks A."/>
            <person name="Storesund J.E."/>
            <person name="Kallscheuer N."/>
            <person name="Luecker S."/>
            <person name="Lage O.M."/>
            <person name="Pohl T."/>
            <person name="Merkel B.J."/>
            <person name="Hornburger P."/>
            <person name="Mueller R.-W."/>
            <person name="Bruemmer F."/>
            <person name="Labrenz M."/>
            <person name="Spormann A.M."/>
            <person name="Op Den Camp H."/>
            <person name="Overmann J."/>
            <person name="Amann R."/>
            <person name="Jetten M.S.M."/>
            <person name="Mascher T."/>
            <person name="Medema M.H."/>
            <person name="Devos D.P."/>
            <person name="Kaster A.-K."/>
            <person name="Ovreas L."/>
            <person name="Rohde M."/>
            <person name="Galperin M.Y."/>
            <person name="Jogler C."/>
        </authorList>
    </citation>
    <scope>NUCLEOTIDE SEQUENCE [LARGE SCALE GENOMIC DNA]</scope>
    <source>
        <strain evidence="2 3">Pla22</strain>
    </source>
</reference>
<dbReference type="OrthoDB" id="221576at2"/>
<feature type="domain" description="MoxR" evidence="1">
    <location>
        <begin position="343"/>
        <end position="529"/>
    </location>
</feature>
<dbReference type="EMBL" id="SJPI01000001">
    <property type="protein sequence ID" value="TWT55199.1"/>
    <property type="molecule type" value="Genomic_DNA"/>
</dbReference>
<name>A0A5C5WY46_9BACT</name>
<dbReference type="Proteomes" id="UP000316598">
    <property type="component" value="Unassembled WGS sequence"/>
</dbReference>
<keyword evidence="3" id="KW-1185">Reference proteome</keyword>
<sequence>MIQASWRRCLFPRLLSCERPALAAKESSWPPVPRPELLPRVTSALRERFVFCDEIADVISAAFYEPCNLLLWGPGGHGKSDMVMAALRGLDVDESEVFVQSFGEGMSEDRLWGGPDMASLDTCLKYDTKRSFLAPQYKVVVFEELFDAPAQALLPLKDVLTRRVFMNGPDAVKMNAKVVIACTNKDPRDFAEGNDAVQALMERFLLQKEVRWPAYEKKHYRELFAKVCKNSSMGGKEMQTQLSAVIAGLNETKSFVMSPRMAIQSLKVVTNTARIRPDKKITADSFQSIRFVQGMQSYTADLERKIEKQLPKESDFQIQLEDRDFDDHSNGLRTARKEIPRLVATTLNKRFIHCREIVQVLTHACLQPCNVLLWGPGGHGKSDMVMKVLKALGYDDQEIFLQSFGEGMSEDRLWGGPNIAKLDEYLEYDTDRSFLPYEVVVLEEILDASSQALLPLKDVLTRRVFMNADQAVPMQSKLIIACTNKDPRQFAKDSDAVKALLERFPLQLEVRWPSYEQRDYEALFEKANPDAKEDRRKLHRIYAHVIANLNDDRENGFQVSPRIALGGLRLAANSVGRHGRKKLIVEDILTIRNVQGMESYKKDVEALIRSALLEGGVEVLLSDIDERAEQLKGRMEEINAIFESGQDLDQEARGDVNDEAINAMLDLMSGMDKLKRELMYIQISDPKLLAWKEIVEKRVDELSAEIEAGS</sequence>
<dbReference type="Gene3D" id="3.40.50.300">
    <property type="entry name" value="P-loop containing nucleotide triphosphate hydrolases"/>
    <property type="match status" value="2"/>
</dbReference>
<dbReference type="InterPro" id="IPR045427">
    <property type="entry name" value="MoxR"/>
</dbReference>
<comment type="caution">
    <text evidence="2">The sequence shown here is derived from an EMBL/GenBank/DDBJ whole genome shotgun (WGS) entry which is preliminary data.</text>
</comment>
<evidence type="ECO:0000259" key="1">
    <source>
        <dbReference type="Pfam" id="PF20030"/>
    </source>
</evidence>
<evidence type="ECO:0000313" key="3">
    <source>
        <dbReference type="Proteomes" id="UP000316598"/>
    </source>
</evidence>
<gene>
    <name evidence="2" type="primary">ravA_3</name>
    <name evidence="2" type="ORF">Pla22_28540</name>
</gene>
<dbReference type="AlphaFoldDB" id="A0A5C5WY46"/>